<gene>
    <name evidence="2" type="ORF">GV64_15435</name>
</gene>
<evidence type="ECO:0000313" key="2">
    <source>
        <dbReference type="EMBL" id="KEI71938.1"/>
    </source>
</evidence>
<dbReference type="Gene3D" id="3.90.960.10">
    <property type="entry name" value="YbaK/aminoacyl-tRNA synthetase-associated domain"/>
    <property type="match status" value="1"/>
</dbReference>
<dbReference type="Pfam" id="PF04073">
    <property type="entry name" value="tRNA_edit"/>
    <property type="match status" value="1"/>
</dbReference>
<sequence length="158" mass="17539">MSMQNVINYLSSKNIPFTVREHMPAFSAQEVAAKAHISGRRVAKTVIVKIDGQLSICVIPAVEQVNLSLLRQVSCSTRAEIAREEEFFGYFTDFEPGVMPPFGNLFGMKVYLSESLNQPLPVAFSSGSSSRLLEISWEDFNKLVNPVLITGRQREAIG</sequence>
<reference evidence="2 3" key="1">
    <citation type="submission" date="2014-06" db="EMBL/GenBank/DDBJ databases">
        <title>Whole Genome Sequences of Three Symbiotic Endozoicomonas Bacteria.</title>
        <authorList>
            <person name="Neave M.J."/>
            <person name="Apprill A."/>
            <person name="Voolstra C.R."/>
        </authorList>
    </citation>
    <scope>NUCLEOTIDE SEQUENCE [LARGE SCALE GENOMIC DNA]</scope>
    <source>
        <strain evidence="2 3">DSM 22380</strain>
    </source>
</reference>
<organism evidence="2 3">
    <name type="scientific">Endozoicomonas elysicola</name>
    <dbReference type="NCBI Taxonomy" id="305900"/>
    <lineage>
        <taxon>Bacteria</taxon>
        <taxon>Pseudomonadati</taxon>
        <taxon>Pseudomonadota</taxon>
        <taxon>Gammaproteobacteria</taxon>
        <taxon>Oceanospirillales</taxon>
        <taxon>Endozoicomonadaceae</taxon>
        <taxon>Endozoicomonas</taxon>
    </lineage>
</organism>
<dbReference type="STRING" id="305900.GV64_15435"/>
<dbReference type="InterPro" id="IPR036754">
    <property type="entry name" value="YbaK/aa-tRNA-synt-asso_dom_sf"/>
</dbReference>
<dbReference type="AlphaFoldDB" id="A0A081KCR2"/>
<dbReference type="Proteomes" id="UP000027997">
    <property type="component" value="Unassembled WGS sequence"/>
</dbReference>
<dbReference type="InterPro" id="IPR007214">
    <property type="entry name" value="YbaK/aa-tRNA-synth-assoc-dom"/>
</dbReference>
<dbReference type="SUPFAM" id="SSF55826">
    <property type="entry name" value="YbaK/ProRS associated domain"/>
    <property type="match status" value="1"/>
</dbReference>
<protein>
    <recommendedName>
        <fullName evidence="1">YbaK/aminoacyl-tRNA synthetase-associated domain-containing protein</fullName>
    </recommendedName>
</protein>
<evidence type="ECO:0000259" key="1">
    <source>
        <dbReference type="Pfam" id="PF04073"/>
    </source>
</evidence>
<dbReference type="RefSeq" id="WP_026258560.1">
    <property type="nucleotide sequence ID" value="NZ_JOJP01000001.1"/>
</dbReference>
<keyword evidence="3" id="KW-1185">Reference proteome</keyword>
<dbReference type="CDD" id="cd04332">
    <property type="entry name" value="YbaK_like"/>
    <property type="match status" value="1"/>
</dbReference>
<evidence type="ECO:0000313" key="3">
    <source>
        <dbReference type="Proteomes" id="UP000027997"/>
    </source>
</evidence>
<dbReference type="eggNOG" id="COG2606">
    <property type="taxonomic scope" value="Bacteria"/>
</dbReference>
<comment type="caution">
    <text evidence="2">The sequence shown here is derived from an EMBL/GenBank/DDBJ whole genome shotgun (WGS) entry which is preliminary data.</text>
</comment>
<accession>A0A081KCR2</accession>
<proteinExistence type="predicted"/>
<dbReference type="GO" id="GO:0002161">
    <property type="term" value="F:aminoacyl-tRNA deacylase activity"/>
    <property type="evidence" value="ECO:0007669"/>
    <property type="project" value="InterPro"/>
</dbReference>
<name>A0A081KCR2_9GAMM</name>
<feature type="domain" description="YbaK/aminoacyl-tRNA synthetase-associated" evidence="1">
    <location>
        <begin position="22"/>
        <end position="143"/>
    </location>
</feature>
<dbReference type="EMBL" id="JOJP01000001">
    <property type="protein sequence ID" value="KEI71938.1"/>
    <property type="molecule type" value="Genomic_DNA"/>
</dbReference>